<dbReference type="PANTHER" id="PTHR30419:SF8">
    <property type="entry name" value="NITROGEN ASSIMILATION TRANSCRIPTIONAL ACTIVATOR-RELATED"/>
    <property type="match status" value="1"/>
</dbReference>
<dbReference type="EMBL" id="QZDT01000013">
    <property type="protein sequence ID" value="NBJ92878.1"/>
    <property type="molecule type" value="Genomic_DNA"/>
</dbReference>
<evidence type="ECO:0000256" key="3">
    <source>
        <dbReference type="ARBA" id="ARBA00023125"/>
    </source>
</evidence>
<dbReference type="Pfam" id="PF03466">
    <property type="entry name" value="LysR_substrate"/>
    <property type="match status" value="1"/>
</dbReference>
<dbReference type="InterPro" id="IPR050950">
    <property type="entry name" value="HTH-type_LysR_regulators"/>
</dbReference>
<evidence type="ECO:0000256" key="1">
    <source>
        <dbReference type="ARBA" id="ARBA00009437"/>
    </source>
</evidence>
<dbReference type="PRINTS" id="PR00039">
    <property type="entry name" value="HTHLYSR"/>
</dbReference>
<gene>
    <name evidence="6" type="ORF">D5281_09760</name>
</gene>
<accession>A0A9X5BFV0</accession>
<dbReference type="CDD" id="cd05466">
    <property type="entry name" value="PBP2_LTTR_substrate"/>
    <property type="match status" value="1"/>
</dbReference>
<comment type="similarity">
    <text evidence="1">Belongs to the LysR transcriptional regulatory family.</text>
</comment>
<organism evidence="6 7">
    <name type="scientific">Parablautia muri</name>
    <dbReference type="NCBI Taxonomy" id="2320879"/>
    <lineage>
        <taxon>Bacteria</taxon>
        <taxon>Bacillati</taxon>
        <taxon>Bacillota</taxon>
        <taxon>Clostridia</taxon>
        <taxon>Lachnospirales</taxon>
        <taxon>Lachnospiraceae</taxon>
        <taxon>Parablautia</taxon>
    </lineage>
</organism>
<name>A0A9X5BFV0_9FIRM</name>
<evidence type="ECO:0000256" key="4">
    <source>
        <dbReference type="ARBA" id="ARBA00023163"/>
    </source>
</evidence>
<proteinExistence type="inferred from homology"/>
<dbReference type="FunFam" id="1.10.10.10:FF:000001">
    <property type="entry name" value="LysR family transcriptional regulator"/>
    <property type="match status" value="1"/>
</dbReference>
<dbReference type="PROSITE" id="PS50931">
    <property type="entry name" value="HTH_LYSR"/>
    <property type="match status" value="1"/>
</dbReference>
<dbReference type="InterPro" id="IPR005119">
    <property type="entry name" value="LysR_subst-bd"/>
</dbReference>
<evidence type="ECO:0000256" key="2">
    <source>
        <dbReference type="ARBA" id="ARBA00023015"/>
    </source>
</evidence>
<dbReference type="InterPro" id="IPR000847">
    <property type="entry name" value="LysR_HTH_N"/>
</dbReference>
<keyword evidence="2" id="KW-0805">Transcription regulation</keyword>
<dbReference type="Proteomes" id="UP001154420">
    <property type="component" value="Unassembled WGS sequence"/>
</dbReference>
<reference evidence="6" key="1">
    <citation type="submission" date="2018-09" db="EMBL/GenBank/DDBJ databases">
        <title>Murine metabolic-syndrome-specific gut microbial biobank.</title>
        <authorList>
            <person name="Liu C."/>
        </authorList>
    </citation>
    <scope>NUCLEOTIDE SEQUENCE</scope>
    <source>
        <strain evidence="6">D42-62</strain>
    </source>
</reference>
<dbReference type="SUPFAM" id="SSF46785">
    <property type="entry name" value="Winged helix' DNA-binding domain"/>
    <property type="match status" value="1"/>
</dbReference>
<dbReference type="InterPro" id="IPR036388">
    <property type="entry name" value="WH-like_DNA-bd_sf"/>
</dbReference>
<evidence type="ECO:0000313" key="7">
    <source>
        <dbReference type="Proteomes" id="UP001154420"/>
    </source>
</evidence>
<keyword evidence="3" id="KW-0238">DNA-binding</keyword>
<dbReference type="Gene3D" id="3.40.190.290">
    <property type="match status" value="1"/>
</dbReference>
<dbReference type="GO" id="GO:0003700">
    <property type="term" value="F:DNA-binding transcription factor activity"/>
    <property type="evidence" value="ECO:0007669"/>
    <property type="project" value="InterPro"/>
</dbReference>
<dbReference type="PANTHER" id="PTHR30419">
    <property type="entry name" value="HTH-TYPE TRANSCRIPTIONAL REGULATOR YBHD"/>
    <property type="match status" value="1"/>
</dbReference>
<keyword evidence="4" id="KW-0804">Transcription</keyword>
<evidence type="ECO:0000313" key="6">
    <source>
        <dbReference type="EMBL" id="NBJ92878.1"/>
    </source>
</evidence>
<keyword evidence="7" id="KW-1185">Reference proteome</keyword>
<dbReference type="Pfam" id="PF00126">
    <property type="entry name" value="HTH_1"/>
    <property type="match status" value="1"/>
</dbReference>
<evidence type="ECO:0000259" key="5">
    <source>
        <dbReference type="PROSITE" id="PS50931"/>
    </source>
</evidence>
<sequence length="296" mass="33704">MELNYLQEFVVLADVGNYLEAAEQLYISQSALSRHIKAMENELGILLFDRNTRKIELSKFGEILYPYALSITQTRAQYQAALFDYKKNILGTLSIGSIPAMAQYKIIDLLFLFQQENSNFSLNLIENDSLNLIEMVRRNDLELAFIRSNTKTHPDFVQILYTEDPLVAVMPAFHKFADRKTLRLSELTDETLLLLDCDTFMYQFCVNECSKAGFEPKIGYTGKRSENILAMVEKGAGVALLTQNPILHLKSNDISIVEITPRLSTWISLIYRKDKKLGAPAKLFVSLLESQNAKKP</sequence>
<dbReference type="Gene3D" id="1.10.10.10">
    <property type="entry name" value="Winged helix-like DNA-binding domain superfamily/Winged helix DNA-binding domain"/>
    <property type="match status" value="1"/>
</dbReference>
<comment type="caution">
    <text evidence="6">The sequence shown here is derived from an EMBL/GenBank/DDBJ whole genome shotgun (WGS) entry which is preliminary data.</text>
</comment>
<dbReference type="GO" id="GO:0003677">
    <property type="term" value="F:DNA binding"/>
    <property type="evidence" value="ECO:0007669"/>
    <property type="project" value="UniProtKB-KW"/>
</dbReference>
<feature type="domain" description="HTH lysR-type" evidence="5">
    <location>
        <begin position="1"/>
        <end position="58"/>
    </location>
</feature>
<protein>
    <submittedName>
        <fullName evidence="6">LysR family transcriptional regulator</fullName>
    </submittedName>
</protein>
<dbReference type="AlphaFoldDB" id="A0A9X5BFV0"/>
<dbReference type="SUPFAM" id="SSF53850">
    <property type="entry name" value="Periplasmic binding protein-like II"/>
    <property type="match status" value="1"/>
</dbReference>
<dbReference type="GO" id="GO:0005829">
    <property type="term" value="C:cytosol"/>
    <property type="evidence" value="ECO:0007669"/>
    <property type="project" value="TreeGrafter"/>
</dbReference>
<dbReference type="InterPro" id="IPR036390">
    <property type="entry name" value="WH_DNA-bd_sf"/>
</dbReference>
<dbReference type="RefSeq" id="WP_330584921.1">
    <property type="nucleotide sequence ID" value="NZ_QZDT01000013.1"/>
</dbReference>